<evidence type="ECO:0000256" key="4">
    <source>
        <dbReference type="ARBA" id="ARBA00034121"/>
    </source>
</evidence>
<dbReference type="CDD" id="cd19423">
    <property type="entry name" value="lipocalin_LTBP1-like"/>
    <property type="match status" value="1"/>
</dbReference>
<dbReference type="SUPFAM" id="SSF50814">
    <property type="entry name" value="Lipocalins"/>
    <property type="match status" value="1"/>
</dbReference>
<evidence type="ECO:0000256" key="2">
    <source>
        <dbReference type="ARBA" id="ARBA00022525"/>
    </source>
</evidence>
<dbReference type="Gene3D" id="2.40.128.20">
    <property type="match status" value="1"/>
</dbReference>
<dbReference type="InterPro" id="IPR005657">
    <property type="entry name" value="Triabi/Procalin"/>
</dbReference>
<name>A0A069DWJ0_9HEMI</name>
<comment type="subcellular location">
    <subcellularLocation>
        <location evidence="1">Secreted</location>
    </subcellularLocation>
</comment>
<accession>A0A069DWJ0</accession>
<keyword evidence="3" id="KW-0732">Signal</keyword>
<evidence type="ECO:0000313" key="5">
    <source>
        <dbReference type="EMBL" id="JAC85699.1"/>
    </source>
</evidence>
<feature type="non-terminal residue" evidence="5">
    <location>
        <position position="1"/>
    </location>
</feature>
<sequence length="176" mass="20260">FFNILTYAFVNSADNSGCQNVKFMDNFNSTLFFHDNWHVTHVKHVKNTTNEMFCQEFETAKDGEELFVEYDYTKKSNDNNVRCECRTKVENGKPIPFKCVKNDKSTFEVEFTIMGTDYDDYAVLYRCVTLKTGSKADNYVLLRRESGADEIPEKAKSLTAGLNLELCKEITKSFVA</sequence>
<protein>
    <submittedName>
        <fullName evidence="5">Putative lipocalin-like tilipo37 lipocalin</fullName>
    </submittedName>
</protein>
<dbReference type="AlphaFoldDB" id="A0A069DWJ0"/>
<dbReference type="GO" id="GO:0005576">
    <property type="term" value="C:extracellular region"/>
    <property type="evidence" value="ECO:0007669"/>
    <property type="project" value="UniProtKB-SubCell"/>
</dbReference>
<dbReference type="InterPro" id="IPR012674">
    <property type="entry name" value="Calycin"/>
</dbReference>
<keyword evidence="2" id="KW-0964">Secreted</keyword>
<comment type="similarity">
    <text evidence="4">Belongs to the calycin superfamily. Triabin family.</text>
</comment>
<organism evidence="5">
    <name type="scientific">Panstrongylus megistus</name>
    <dbReference type="NCBI Taxonomy" id="65343"/>
    <lineage>
        <taxon>Eukaryota</taxon>
        <taxon>Metazoa</taxon>
        <taxon>Ecdysozoa</taxon>
        <taxon>Arthropoda</taxon>
        <taxon>Hexapoda</taxon>
        <taxon>Insecta</taxon>
        <taxon>Pterygota</taxon>
        <taxon>Neoptera</taxon>
        <taxon>Paraneoptera</taxon>
        <taxon>Hemiptera</taxon>
        <taxon>Heteroptera</taxon>
        <taxon>Panheteroptera</taxon>
        <taxon>Cimicomorpha</taxon>
        <taxon>Reduviidae</taxon>
        <taxon>Triatominae</taxon>
        <taxon>Panstrongylus</taxon>
    </lineage>
</organism>
<dbReference type="EMBL" id="GBGD01003190">
    <property type="protein sequence ID" value="JAC85699.1"/>
    <property type="molecule type" value="mRNA"/>
</dbReference>
<evidence type="ECO:0000256" key="3">
    <source>
        <dbReference type="ARBA" id="ARBA00022729"/>
    </source>
</evidence>
<dbReference type="Pfam" id="PF03973">
    <property type="entry name" value="Triabin"/>
    <property type="match status" value="1"/>
</dbReference>
<dbReference type="GO" id="GO:0030682">
    <property type="term" value="P:symbiont-mediated perturbation of host defenses"/>
    <property type="evidence" value="ECO:0007669"/>
    <property type="project" value="InterPro"/>
</dbReference>
<proteinExistence type="evidence at transcript level"/>
<reference evidence="5" key="1">
    <citation type="journal article" date="2015" name="J. Med. Entomol.">
        <title>A Deep Insight Into the Sialotranscriptome of the Chagas Disease Vector, Panstrongylus megistus (Hemiptera: Heteroptera).</title>
        <authorList>
            <person name="Ribeiro J.M."/>
            <person name="Schwarz A."/>
            <person name="Francischetti I.M."/>
        </authorList>
    </citation>
    <scope>NUCLEOTIDE SEQUENCE</scope>
    <source>
        <tissue evidence="5">Salivary glands</tissue>
    </source>
</reference>
<evidence type="ECO:0000256" key="1">
    <source>
        <dbReference type="ARBA" id="ARBA00004613"/>
    </source>
</evidence>